<keyword evidence="4" id="KW-1185">Reference proteome</keyword>
<dbReference type="Proteomes" id="UP001252270">
    <property type="component" value="Unassembled WGS sequence"/>
</dbReference>
<dbReference type="Gene3D" id="3.40.710.10">
    <property type="entry name" value="DD-peptidase/beta-lactamase superfamily"/>
    <property type="match status" value="1"/>
</dbReference>
<feature type="chain" id="PRO_5046431961" evidence="1">
    <location>
        <begin position="39"/>
        <end position="455"/>
    </location>
</feature>
<dbReference type="InterPro" id="IPR012338">
    <property type="entry name" value="Beta-lactam/transpept-like"/>
</dbReference>
<gene>
    <name evidence="3" type="ORF">QC820_05790</name>
</gene>
<comment type="caution">
    <text evidence="3">The sequence shown here is derived from an EMBL/GenBank/DDBJ whole genome shotgun (WGS) entry which is preliminary data.</text>
</comment>
<feature type="domain" description="Beta-lactamase-related" evidence="2">
    <location>
        <begin position="141"/>
        <end position="427"/>
    </location>
</feature>
<dbReference type="EMBL" id="JARWAL010000004">
    <property type="protein sequence ID" value="MDR5892322.1"/>
    <property type="molecule type" value="Genomic_DNA"/>
</dbReference>
<dbReference type="InterPro" id="IPR050789">
    <property type="entry name" value="Diverse_Enzym_Activities"/>
</dbReference>
<name>A0ABU1GL65_9GAMM</name>
<feature type="signal peptide" evidence="1">
    <location>
        <begin position="1"/>
        <end position="38"/>
    </location>
</feature>
<dbReference type="PANTHER" id="PTHR43283">
    <property type="entry name" value="BETA-LACTAMASE-RELATED"/>
    <property type="match status" value="1"/>
</dbReference>
<protein>
    <submittedName>
        <fullName evidence="3">Serine hydrolase</fullName>
        <ecNumber evidence="3">3.-.-.-</ecNumber>
    </submittedName>
</protein>
<organism evidence="3 4">
    <name type="scientific">Halomonas mongoliensis</name>
    <dbReference type="NCBI Taxonomy" id="321265"/>
    <lineage>
        <taxon>Bacteria</taxon>
        <taxon>Pseudomonadati</taxon>
        <taxon>Pseudomonadota</taxon>
        <taxon>Gammaproteobacteria</taxon>
        <taxon>Oceanospirillales</taxon>
        <taxon>Halomonadaceae</taxon>
        <taxon>Halomonas</taxon>
    </lineage>
</organism>
<dbReference type="Pfam" id="PF00144">
    <property type="entry name" value="Beta-lactamase"/>
    <property type="match status" value="1"/>
</dbReference>
<proteinExistence type="predicted"/>
<accession>A0ABU1GL65</accession>
<evidence type="ECO:0000313" key="4">
    <source>
        <dbReference type="Proteomes" id="UP001252270"/>
    </source>
</evidence>
<reference evidence="3 4" key="1">
    <citation type="submission" date="2023-04" db="EMBL/GenBank/DDBJ databases">
        <title>A long-awaited taxogenomic arrangement of the family Halomonadaceae.</title>
        <authorList>
            <person name="De La Haba R."/>
            <person name="Chuvochina M."/>
            <person name="Wittouck S."/>
            <person name="Arahal D.R."/>
            <person name="Sanchez-Porro C."/>
            <person name="Hugenholtz P."/>
            <person name="Ventosa A."/>
        </authorList>
    </citation>
    <scope>NUCLEOTIDE SEQUENCE [LARGE SCALE GENOMIC DNA]</scope>
    <source>
        <strain evidence="3 4">DSM 17332</strain>
    </source>
</reference>
<dbReference type="EC" id="3.-.-.-" evidence="3"/>
<keyword evidence="1" id="KW-0732">Signal</keyword>
<dbReference type="SUPFAM" id="SSF56601">
    <property type="entry name" value="beta-lactamase/transpeptidase-like"/>
    <property type="match status" value="1"/>
</dbReference>
<evidence type="ECO:0000259" key="2">
    <source>
        <dbReference type="Pfam" id="PF00144"/>
    </source>
</evidence>
<dbReference type="RefSeq" id="WP_309636121.1">
    <property type="nucleotide sequence ID" value="NZ_JARWAL010000004.1"/>
</dbReference>
<dbReference type="GO" id="GO:0016787">
    <property type="term" value="F:hydrolase activity"/>
    <property type="evidence" value="ECO:0007669"/>
    <property type="project" value="UniProtKB-KW"/>
</dbReference>
<evidence type="ECO:0000256" key="1">
    <source>
        <dbReference type="SAM" id="SignalP"/>
    </source>
</evidence>
<sequence length="455" mass="48835">MSANVGSGISGRQRPARLGRRALVAALAAAGMALPAAAEPLLTAAESDPVALGWMQGFPPPPEKIIGQPDSDYFGFPKLRWTVCHFRELLPTRRVSRGLEASRPLPYALDPNIDAVTFTPLGGGEPMTWEAAFDANYTDGLLVLHEGRVVHERYAGCLDEAGVHGAMSVTKSVTGLLAEILVAEGVLDETALVAEILPELEESAFGNATVQQVMEMTTGLDFSEDYADPEAEIWTYNAAASPLPKPDDYEGPRSYYEFLATVQPEGTHGEAFGYRTVNSDALGWIIARTAGRSVADLVSERFWQPMGAEQDAYFTVDAIGTPFAGGGLSAGLRDLARLGQLVLEGGELDGERLFPEAAVERIRQGGDRDAFARAGYANLPGGSYRGMWWVLHNEHGAFAARGVHGQTIYVDPTARMVIVRFASHPVAGNAANDATSLPAYQALAEYLMQREPEAP</sequence>
<evidence type="ECO:0000313" key="3">
    <source>
        <dbReference type="EMBL" id="MDR5892322.1"/>
    </source>
</evidence>
<keyword evidence="3" id="KW-0378">Hydrolase</keyword>
<dbReference type="InterPro" id="IPR001466">
    <property type="entry name" value="Beta-lactam-related"/>
</dbReference>
<dbReference type="PANTHER" id="PTHR43283:SF7">
    <property type="entry name" value="BETA-LACTAMASE-RELATED DOMAIN-CONTAINING PROTEIN"/>
    <property type="match status" value="1"/>
</dbReference>